<dbReference type="GeneID" id="54299995"/>
<accession>A0A6A6B070</accession>
<gene>
    <name evidence="1" type="ORF">K452DRAFT_301776</name>
</gene>
<dbReference type="RefSeq" id="XP_033393294.1">
    <property type="nucleotide sequence ID" value="XM_033542498.1"/>
</dbReference>
<evidence type="ECO:0000313" key="1">
    <source>
        <dbReference type="EMBL" id="KAF2137579.1"/>
    </source>
</evidence>
<dbReference type="AlphaFoldDB" id="A0A6A6B070"/>
<proteinExistence type="predicted"/>
<dbReference type="Proteomes" id="UP000799438">
    <property type="component" value="Unassembled WGS sequence"/>
</dbReference>
<reference evidence="1" key="1">
    <citation type="journal article" date="2020" name="Stud. Mycol.">
        <title>101 Dothideomycetes genomes: a test case for predicting lifestyles and emergence of pathogens.</title>
        <authorList>
            <person name="Haridas S."/>
            <person name="Albert R."/>
            <person name="Binder M."/>
            <person name="Bloem J."/>
            <person name="Labutti K."/>
            <person name="Salamov A."/>
            <person name="Andreopoulos B."/>
            <person name="Baker S."/>
            <person name="Barry K."/>
            <person name="Bills G."/>
            <person name="Bluhm B."/>
            <person name="Cannon C."/>
            <person name="Castanera R."/>
            <person name="Culley D."/>
            <person name="Daum C."/>
            <person name="Ezra D."/>
            <person name="Gonzalez J."/>
            <person name="Henrissat B."/>
            <person name="Kuo A."/>
            <person name="Liang C."/>
            <person name="Lipzen A."/>
            <person name="Lutzoni F."/>
            <person name="Magnuson J."/>
            <person name="Mondo S."/>
            <person name="Nolan M."/>
            <person name="Ohm R."/>
            <person name="Pangilinan J."/>
            <person name="Park H.-J."/>
            <person name="Ramirez L."/>
            <person name="Alfaro M."/>
            <person name="Sun H."/>
            <person name="Tritt A."/>
            <person name="Yoshinaga Y."/>
            <person name="Zwiers L.-H."/>
            <person name="Turgeon B."/>
            <person name="Goodwin S."/>
            <person name="Spatafora J."/>
            <person name="Crous P."/>
            <person name="Grigoriev I."/>
        </authorList>
    </citation>
    <scope>NUCLEOTIDE SEQUENCE</scope>
    <source>
        <strain evidence="1">CBS 121167</strain>
    </source>
</reference>
<sequence>MSTPEETLGIAGSVYADKWKSSIHTTLTVLKTLLQIRGHKLEDIIREPTLLESNRAQVKEAIKEACDNKDVVLDALMPDSFSGTCTAFAISMKNALESQFGMTGLKIGHSKRGHRALFHPDGLVVDSSANAAFLLDKGNPIHETPSWSWRLEESILQHRHNSDKGPKCSSTKRTVILIRKVKDSAENPLGFSQRITWDHKQHTLSFEEWSKIPDRKALVMRFGAGDQEDDDAAKTWVFKFMNQDDGTGRTYQQRLEDAGVLEIVSDIIEISTNVYGLSSYSDS</sequence>
<protein>
    <submittedName>
        <fullName evidence="1">Uncharacterized protein</fullName>
    </submittedName>
</protein>
<organism evidence="1 2">
    <name type="scientific">Aplosporella prunicola CBS 121167</name>
    <dbReference type="NCBI Taxonomy" id="1176127"/>
    <lineage>
        <taxon>Eukaryota</taxon>
        <taxon>Fungi</taxon>
        <taxon>Dikarya</taxon>
        <taxon>Ascomycota</taxon>
        <taxon>Pezizomycotina</taxon>
        <taxon>Dothideomycetes</taxon>
        <taxon>Dothideomycetes incertae sedis</taxon>
        <taxon>Botryosphaeriales</taxon>
        <taxon>Aplosporellaceae</taxon>
        <taxon>Aplosporella</taxon>
    </lineage>
</organism>
<keyword evidence="2" id="KW-1185">Reference proteome</keyword>
<evidence type="ECO:0000313" key="2">
    <source>
        <dbReference type="Proteomes" id="UP000799438"/>
    </source>
</evidence>
<dbReference type="EMBL" id="ML995501">
    <property type="protein sequence ID" value="KAF2137579.1"/>
    <property type="molecule type" value="Genomic_DNA"/>
</dbReference>
<name>A0A6A6B070_9PEZI</name>